<protein>
    <submittedName>
        <fullName evidence="4">Uncharacterized protein</fullName>
    </submittedName>
</protein>
<dbReference type="InterPro" id="IPR049207">
    <property type="entry name" value="DUF4246_N"/>
</dbReference>
<gene>
    <name evidence="4" type="ORF">N7482_006251</name>
</gene>
<proteinExistence type="predicted"/>
<evidence type="ECO:0000313" key="4">
    <source>
        <dbReference type="EMBL" id="KAJ5167470.1"/>
    </source>
</evidence>
<dbReference type="Pfam" id="PF14033">
    <property type="entry name" value="DUF4246"/>
    <property type="match status" value="2"/>
</dbReference>
<dbReference type="Pfam" id="PF21666">
    <property type="entry name" value="DUF4246_N"/>
    <property type="match status" value="1"/>
</dbReference>
<dbReference type="PANTHER" id="PTHR33119">
    <property type="entry name" value="IFI3P"/>
    <property type="match status" value="1"/>
</dbReference>
<reference evidence="4" key="2">
    <citation type="journal article" date="2023" name="IMA Fungus">
        <title>Comparative genomic study of the Penicillium genus elucidates a diverse pangenome and 15 lateral gene transfer events.</title>
        <authorList>
            <person name="Petersen C."/>
            <person name="Sorensen T."/>
            <person name="Nielsen M.R."/>
            <person name="Sondergaard T.E."/>
            <person name="Sorensen J.L."/>
            <person name="Fitzpatrick D.A."/>
            <person name="Frisvad J.C."/>
            <person name="Nielsen K.L."/>
        </authorList>
    </citation>
    <scope>NUCLEOTIDE SEQUENCE</scope>
    <source>
        <strain evidence="4">IBT 26290</strain>
    </source>
</reference>
<evidence type="ECO:0000256" key="1">
    <source>
        <dbReference type="SAM" id="MobiDB-lite"/>
    </source>
</evidence>
<feature type="compositionally biased region" description="Basic and acidic residues" evidence="1">
    <location>
        <begin position="110"/>
        <end position="123"/>
    </location>
</feature>
<accession>A0A9W9LNY7</accession>
<dbReference type="AlphaFoldDB" id="A0A9W9LNY7"/>
<dbReference type="Proteomes" id="UP001149163">
    <property type="component" value="Unassembled WGS sequence"/>
</dbReference>
<dbReference type="InterPro" id="IPR025340">
    <property type="entry name" value="DUF4246"/>
</dbReference>
<feature type="region of interest" description="Disordered" evidence="1">
    <location>
        <begin position="110"/>
        <end position="131"/>
    </location>
</feature>
<feature type="domain" description="DUF4246" evidence="2">
    <location>
        <begin position="287"/>
        <end position="372"/>
    </location>
</feature>
<evidence type="ECO:0000259" key="3">
    <source>
        <dbReference type="Pfam" id="PF21666"/>
    </source>
</evidence>
<feature type="domain" description="DUF4246" evidence="3">
    <location>
        <begin position="1"/>
        <end position="37"/>
    </location>
</feature>
<dbReference type="OrthoDB" id="415532at2759"/>
<organism evidence="4 5">
    <name type="scientific">Penicillium canariense</name>
    <dbReference type="NCBI Taxonomy" id="189055"/>
    <lineage>
        <taxon>Eukaryota</taxon>
        <taxon>Fungi</taxon>
        <taxon>Dikarya</taxon>
        <taxon>Ascomycota</taxon>
        <taxon>Pezizomycotina</taxon>
        <taxon>Eurotiomycetes</taxon>
        <taxon>Eurotiomycetidae</taxon>
        <taxon>Eurotiales</taxon>
        <taxon>Aspergillaceae</taxon>
        <taxon>Penicillium</taxon>
    </lineage>
</organism>
<keyword evidence="5" id="KW-1185">Reference proteome</keyword>
<reference evidence="4" key="1">
    <citation type="submission" date="2022-11" db="EMBL/GenBank/DDBJ databases">
        <authorList>
            <person name="Petersen C."/>
        </authorList>
    </citation>
    <scope>NUCLEOTIDE SEQUENCE</scope>
    <source>
        <strain evidence="4">IBT 26290</strain>
    </source>
</reference>
<dbReference type="RefSeq" id="XP_056543931.1">
    <property type="nucleotide sequence ID" value="XM_056688376.1"/>
</dbReference>
<dbReference type="GeneID" id="81427552"/>
<evidence type="ECO:0000259" key="2">
    <source>
        <dbReference type="Pfam" id="PF14033"/>
    </source>
</evidence>
<evidence type="ECO:0000313" key="5">
    <source>
        <dbReference type="Proteomes" id="UP001149163"/>
    </source>
</evidence>
<name>A0A9W9LNY7_9EURO</name>
<dbReference type="InterPro" id="IPR049192">
    <property type="entry name" value="DUF4246_C"/>
</dbReference>
<feature type="domain" description="DUF4246" evidence="2">
    <location>
        <begin position="82"/>
        <end position="265"/>
    </location>
</feature>
<comment type="caution">
    <text evidence="4">The sequence shown here is derived from an EMBL/GenBank/DDBJ whole genome shotgun (WGS) entry which is preliminary data.</text>
</comment>
<dbReference type="PANTHER" id="PTHR33119:SF1">
    <property type="entry name" value="FE2OG DIOXYGENASE DOMAIN-CONTAINING PROTEIN"/>
    <property type="match status" value="1"/>
</dbReference>
<sequence>TAYELAIVAVMNQLTDRPNWYLDIFNEQVVADDWRKEAFAMTPLIGERAWAWCVKELRDKAVYFREKNPHIRLLDTGSYVENKLPEWALAFRIPTESRKRIYRKFQEALHSSKDDQTREDNQAKELPPPDSDLWQRAKEYLELPEHGSNTPVAALDDWMEGELKPWWNIARKLERLLRFKHPEPGTAFSYKEWKTNRHNDKAIMDIAPSHPTPPHNPYTISLPDTFRKQGLQIIVKMENIELTPQQPTYTNDAWQLDGRLNEHIAPNFIPTVHYPPWKLAAFANILGFSDPLYLSIDYHGTRSYQEIGSVATPQGRLVTFPGVLEHRFEPFQLADPTRPGHYRYIKLYLVDPHYRVCSTRNVPPQQHDWWAQVVGSDLASSAGLPRELVDGILQETDSWPMGVQEARQHRRELIKEHLWNEVTKLARMSGPGFE</sequence>
<dbReference type="EMBL" id="JAPQKN010000003">
    <property type="protein sequence ID" value="KAJ5167470.1"/>
    <property type="molecule type" value="Genomic_DNA"/>
</dbReference>
<feature type="non-terminal residue" evidence="4">
    <location>
        <position position="1"/>
    </location>
</feature>